<dbReference type="Gene3D" id="2.30.30.40">
    <property type="entry name" value="SH3 Domains"/>
    <property type="match status" value="1"/>
</dbReference>
<gene>
    <name evidence="5" type="ORF">L210DRAFT_3556338</name>
</gene>
<dbReference type="Proteomes" id="UP001194468">
    <property type="component" value="Unassembled WGS sequence"/>
</dbReference>
<accession>A0AAD4GAU5</accession>
<dbReference type="AlphaFoldDB" id="A0AAD4GAU5"/>
<evidence type="ECO:0000313" key="6">
    <source>
        <dbReference type="Proteomes" id="UP001194468"/>
    </source>
</evidence>
<feature type="compositionally biased region" description="Pro residues" evidence="3">
    <location>
        <begin position="189"/>
        <end position="206"/>
    </location>
</feature>
<dbReference type="SMART" id="SM00147">
    <property type="entry name" value="RasGEF"/>
    <property type="match status" value="1"/>
</dbReference>
<dbReference type="InterPro" id="IPR036028">
    <property type="entry name" value="SH3-like_dom_sf"/>
</dbReference>
<evidence type="ECO:0000259" key="4">
    <source>
        <dbReference type="PROSITE" id="PS50009"/>
    </source>
</evidence>
<dbReference type="EMBL" id="WHUW01000033">
    <property type="protein sequence ID" value="KAF8433515.1"/>
    <property type="molecule type" value="Genomic_DNA"/>
</dbReference>
<name>A0AAD4GAU5_BOLED</name>
<dbReference type="SUPFAM" id="SSF50044">
    <property type="entry name" value="SH3-domain"/>
    <property type="match status" value="1"/>
</dbReference>
<dbReference type="SUPFAM" id="SSF48366">
    <property type="entry name" value="Ras GEF"/>
    <property type="match status" value="1"/>
</dbReference>
<organism evidence="5 6">
    <name type="scientific">Boletus edulis BED1</name>
    <dbReference type="NCBI Taxonomy" id="1328754"/>
    <lineage>
        <taxon>Eukaryota</taxon>
        <taxon>Fungi</taxon>
        <taxon>Dikarya</taxon>
        <taxon>Basidiomycota</taxon>
        <taxon>Agaricomycotina</taxon>
        <taxon>Agaricomycetes</taxon>
        <taxon>Agaricomycetidae</taxon>
        <taxon>Boletales</taxon>
        <taxon>Boletineae</taxon>
        <taxon>Boletaceae</taxon>
        <taxon>Boletoideae</taxon>
        <taxon>Boletus</taxon>
    </lineage>
</organism>
<feature type="compositionally biased region" description="Low complexity" evidence="3">
    <location>
        <begin position="31"/>
        <end position="51"/>
    </location>
</feature>
<dbReference type="GO" id="GO:0005886">
    <property type="term" value="C:plasma membrane"/>
    <property type="evidence" value="ECO:0007669"/>
    <property type="project" value="TreeGrafter"/>
</dbReference>
<dbReference type="InterPro" id="IPR001895">
    <property type="entry name" value="RASGEF_cat_dom"/>
</dbReference>
<dbReference type="GO" id="GO:0005085">
    <property type="term" value="F:guanyl-nucleotide exchange factor activity"/>
    <property type="evidence" value="ECO:0007669"/>
    <property type="project" value="UniProtKB-KW"/>
</dbReference>
<evidence type="ECO:0000256" key="2">
    <source>
        <dbReference type="PROSITE-ProRule" id="PRU00168"/>
    </source>
</evidence>
<proteinExistence type="predicted"/>
<dbReference type="InterPro" id="IPR036964">
    <property type="entry name" value="RASGEF_cat_dom_sf"/>
</dbReference>
<dbReference type="InterPro" id="IPR008937">
    <property type="entry name" value="Ras-like_GEF"/>
</dbReference>
<dbReference type="GO" id="GO:0007265">
    <property type="term" value="P:Ras protein signal transduction"/>
    <property type="evidence" value="ECO:0007669"/>
    <property type="project" value="TreeGrafter"/>
</dbReference>
<sequence length="531" mass="59814">MSNSLDVLPHQRRKPLRISTDLPLFARRSSDSSSSSYSPANQNTTPGTTPSTGIPQCFFHVICIHDFESSDPDHLPFHKDEVLTVVKQEQSGCLFVLPLDRRRVMEHPDETLPLWPYEHSSDHPLSAIHDPWVPVSEDCTVVSFRLVTPTDLVLRKGFFDDRARHHNREPFILPNDERSPNVEDVCIPPTSPTPPYRIQKPHPPSPVQSESEAPHLTPPASPRLLDAALHHHPRHRMDGQTSLPCLRTPGNPDGTQLISTLDIEDSLIVLKSTGVSQDGTDSDDEIDGQSQHVALPTHFLAAGPNQDISDIKLLGHIIWSPDNLAKQLCVLMHTLYATIRQDHCLDWTRGCRSTEVTGLRHFFDIHDDIASWVRNSILSDNDMTRQTETLNFWIRVAERCHLHRNFDSLCAIILALSVSRSSSSFGSAWRRCAHKRTFATLHNMLDVKNKFSCFMGIMDTAKGPSVPFVRRYLEHIKELHPERLNNPLHQSRHADGAGSLAAPCKIQLAGISTLLRHQSSRYDFKIAKVDT</sequence>
<comment type="caution">
    <text evidence="5">The sequence shown here is derived from an EMBL/GenBank/DDBJ whole genome shotgun (WGS) entry which is preliminary data.</text>
</comment>
<dbReference type="CDD" id="cd00174">
    <property type="entry name" value="SH3"/>
    <property type="match status" value="1"/>
</dbReference>
<reference evidence="5" key="1">
    <citation type="submission" date="2019-10" db="EMBL/GenBank/DDBJ databases">
        <authorList>
            <consortium name="DOE Joint Genome Institute"/>
            <person name="Kuo A."/>
            <person name="Miyauchi S."/>
            <person name="Kiss E."/>
            <person name="Drula E."/>
            <person name="Kohler A."/>
            <person name="Sanchez-Garcia M."/>
            <person name="Andreopoulos B."/>
            <person name="Barry K.W."/>
            <person name="Bonito G."/>
            <person name="Buee M."/>
            <person name="Carver A."/>
            <person name="Chen C."/>
            <person name="Cichocki N."/>
            <person name="Clum A."/>
            <person name="Culley D."/>
            <person name="Crous P.W."/>
            <person name="Fauchery L."/>
            <person name="Girlanda M."/>
            <person name="Hayes R."/>
            <person name="Keri Z."/>
            <person name="LaButti K."/>
            <person name="Lipzen A."/>
            <person name="Lombard V."/>
            <person name="Magnuson J."/>
            <person name="Maillard F."/>
            <person name="Morin E."/>
            <person name="Murat C."/>
            <person name="Nolan M."/>
            <person name="Ohm R."/>
            <person name="Pangilinan J."/>
            <person name="Pereira M."/>
            <person name="Perotto S."/>
            <person name="Peter M."/>
            <person name="Riley R."/>
            <person name="Sitrit Y."/>
            <person name="Stielow B."/>
            <person name="Szollosi G."/>
            <person name="Zifcakova L."/>
            <person name="Stursova M."/>
            <person name="Spatafora J.W."/>
            <person name="Tedersoo L."/>
            <person name="Vaario L.-M."/>
            <person name="Yamada A."/>
            <person name="Yan M."/>
            <person name="Wang P."/>
            <person name="Xu J."/>
            <person name="Bruns T."/>
            <person name="Baldrian P."/>
            <person name="Vilgalys R."/>
            <person name="Henrissat B."/>
            <person name="Grigoriev I.V."/>
            <person name="Hibbett D."/>
            <person name="Nagy L.G."/>
            <person name="Martin F.M."/>
        </authorList>
    </citation>
    <scope>NUCLEOTIDE SEQUENCE</scope>
    <source>
        <strain evidence="5">BED1</strain>
    </source>
</reference>
<dbReference type="Pfam" id="PF00617">
    <property type="entry name" value="RasGEF"/>
    <property type="match status" value="1"/>
</dbReference>
<reference evidence="5" key="2">
    <citation type="journal article" date="2020" name="Nat. Commun.">
        <title>Large-scale genome sequencing of mycorrhizal fungi provides insights into the early evolution of symbiotic traits.</title>
        <authorList>
            <person name="Miyauchi S."/>
            <person name="Kiss E."/>
            <person name="Kuo A."/>
            <person name="Drula E."/>
            <person name="Kohler A."/>
            <person name="Sanchez-Garcia M."/>
            <person name="Morin E."/>
            <person name="Andreopoulos B."/>
            <person name="Barry K.W."/>
            <person name="Bonito G."/>
            <person name="Buee M."/>
            <person name="Carver A."/>
            <person name="Chen C."/>
            <person name="Cichocki N."/>
            <person name="Clum A."/>
            <person name="Culley D."/>
            <person name="Crous P.W."/>
            <person name="Fauchery L."/>
            <person name="Girlanda M."/>
            <person name="Hayes R.D."/>
            <person name="Keri Z."/>
            <person name="LaButti K."/>
            <person name="Lipzen A."/>
            <person name="Lombard V."/>
            <person name="Magnuson J."/>
            <person name="Maillard F."/>
            <person name="Murat C."/>
            <person name="Nolan M."/>
            <person name="Ohm R.A."/>
            <person name="Pangilinan J."/>
            <person name="Pereira M.F."/>
            <person name="Perotto S."/>
            <person name="Peter M."/>
            <person name="Pfister S."/>
            <person name="Riley R."/>
            <person name="Sitrit Y."/>
            <person name="Stielow J.B."/>
            <person name="Szollosi G."/>
            <person name="Zifcakova L."/>
            <person name="Stursova M."/>
            <person name="Spatafora J.W."/>
            <person name="Tedersoo L."/>
            <person name="Vaario L.M."/>
            <person name="Yamada A."/>
            <person name="Yan M."/>
            <person name="Wang P."/>
            <person name="Xu J."/>
            <person name="Bruns T."/>
            <person name="Baldrian P."/>
            <person name="Vilgalys R."/>
            <person name="Dunand C."/>
            <person name="Henrissat B."/>
            <person name="Grigoriev I.V."/>
            <person name="Hibbett D."/>
            <person name="Nagy L.G."/>
            <person name="Martin F.M."/>
        </authorList>
    </citation>
    <scope>NUCLEOTIDE SEQUENCE</scope>
    <source>
        <strain evidence="5">BED1</strain>
    </source>
</reference>
<feature type="region of interest" description="Disordered" evidence="3">
    <location>
        <begin position="170"/>
        <end position="223"/>
    </location>
</feature>
<evidence type="ECO:0000313" key="5">
    <source>
        <dbReference type="EMBL" id="KAF8433515.1"/>
    </source>
</evidence>
<dbReference type="InterPro" id="IPR023578">
    <property type="entry name" value="Ras_GEF_dom_sf"/>
</dbReference>
<keyword evidence="6" id="KW-1185">Reference proteome</keyword>
<evidence type="ECO:0000256" key="1">
    <source>
        <dbReference type="ARBA" id="ARBA00022658"/>
    </source>
</evidence>
<evidence type="ECO:0000256" key="3">
    <source>
        <dbReference type="SAM" id="MobiDB-lite"/>
    </source>
</evidence>
<dbReference type="Gene3D" id="1.10.840.10">
    <property type="entry name" value="Ras guanine-nucleotide exchange factors catalytic domain"/>
    <property type="match status" value="1"/>
</dbReference>
<keyword evidence="1 2" id="KW-0344">Guanine-nucleotide releasing factor</keyword>
<dbReference type="PANTHER" id="PTHR23113">
    <property type="entry name" value="GUANINE NUCLEOTIDE EXCHANGE FACTOR"/>
    <property type="match status" value="1"/>
</dbReference>
<dbReference type="PANTHER" id="PTHR23113:SF368">
    <property type="entry name" value="CELL DIVISION CONTROL PROTEIN 25"/>
    <property type="match status" value="1"/>
</dbReference>
<feature type="domain" description="Ras-GEF" evidence="4">
    <location>
        <begin position="320"/>
        <end position="531"/>
    </location>
</feature>
<dbReference type="PROSITE" id="PS50009">
    <property type="entry name" value="RASGEF_CAT"/>
    <property type="match status" value="1"/>
</dbReference>
<protein>
    <submittedName>
        <fullName evidence="5">Ras guanine nucleotide exchange factor domain-containing protein</fullName>
    </submittedName>
</protein>
<feature type="region of interest" description="Disordered" evidence="3">
    <location>
        <begin position="27"/>
        <end position="51"/>
    </location>
</feature>